<sequence length="17" mass="1770">MVVESKIVFAVFEGGGT</sequence>
<gene>
    <name evidence="1" type="ORF">Goari_023549</name>
</gene>
<organism evidence="1 2">
    <name type="scientific">Gossypium aridum</name>
    <name type="common">American cotton</name>
    <name type="synonym">Erioxylum aridum</name>
    <dbReference type="NCBI Taxonomy" id="34290"/>
    <lineage>
        <taxon>Eukaryota</taxon>
        <taxon>Viridiplantae</taxon>
        <taxon>Streptophyta</taxon>
        <taxon>Embryophyta</taxon>
        <taxon>Tracheophyta</taxon>
        <taxon>Spermatophyta</taxon>
        <taxon>Magnoliopsida</taxon>
        <taxon>eudicotyledons</taxon>
        <taxon>Gunneridae</taxon>
        <taxon>Pentapetalae</taxon>
        <taxon>rosids</taxon>
        <taxon>malvids</taxon>
        <taxon>Malvales</taxon>
        <taxon>Malvaceae</taxon>
        <taxon>Malvoideae</taxon>
        <taxon>Gossypium</taxon>
    </lineage>
</organism>
<comment type="caution">
    <text evidence="1">The sequence shown here is derived from an EMBL/GenBank/DDBJ whole genome shotgun (WGS) entry which is preliminary data.</text>
</comment>
<name>A0A7J8X3T3_GOSAI</name>
<keyword evidence="2" id="KW-1185">Reference proteome</keyword>
<protein>
    <submittedName>
        <fullName evidence="1">Uncharacterized protein</fullName>
    </submittedName>
</protein>
<reference evidence="1 2" key="1">
    <citation type="journal article" date="2019" name="Genome Biol. Evol.">
        <title>Insights into the evolution of the New World diploid cottons (Gossypium, subgenus Houzingenia) based on genome sequencing.</title>
        <authorList>
            <person name="Grover C.E."/>
            <person name="Arick M.A. 2nd"/>
            <person name="Thrash A."/>
            <person name="Conover J.L."/>
            <person name="Sanders W.S."/>
            <person name="Peterson D.G."/>
            <person name="Frelichowski J.E."/>
            <person name="Scheffler J.A."/>
            <person name="Scheffler B.E."/>
            <person name="Wendel J.F."/>
        </authorList>
    </citation>
    <scope>NUCLEOTIDE SEQUENCE [LARGE SCALE GENOMIC DNA]</scope>
    <source>
        <strain evidence="1">185</strain>
        <tissue evidence="1">Leaf</tissue>
    </source>
</reference>
<dbReference type="EMBL" id="JABFAA010000005">
    <property type="protein sequence ID" value="MBA0681770.1"/>
    <property type="molecule type" value="Genomic_DNA"/>
</dbReference>
<evidence type="ECO:0000313" key="2">
    <source>
        <dbReference type="Proteomes" id="UP000593577"/>
    </source>
</evidence>
<accession>A0A7J8X3T3</accession>
<dbReference type="Proteomes" id="UP000593577">
    <property type="component" value="Unassembled WGS sequence"/>
</dbReference>
<evidence type="ECO:0000313" key="1">
    <source>
        <dbReference type="EMBL" id="MBA0681770.1"/>
    </source>
</evidence>
<dbReference type="AlphaFoldDB" id="A0A7J8X3T3"/>
<proteinExistence type="predicted"/>